<dbReference type="InterPro" id="IPR027417">
    <property type="entry name" value="P-loop_NTPase"/>
</dbReference>
<evidence type="ECO:0000256" key="4">
    <source>
        <dbReference type="ARBA" id="ARBA00023163"/>
    </source>
</evidence>
<dbReference type="InterPro" id="IPR003593">
    <property type="entry name" value="AAA+_ATPase"/>
</dbReference>
<dbReference type="Pfam" id="PF13401">
    <property type="entry name" value="AAA_22"/>
    <property type="match status" value="1"/>
</dbReference>
<feature type="repeat" description="TPR" evidence="5">
    <location>
        <begin position="807"/>
        <end position="840"/>
    </location>
</feature>
<dbReference type="Gene3D" id="1.25.40.10">
    <property type="entry name" value="Tetratricopeptide repeat domain"/>
    <property type="match status" value="2"/>
</dbReference>
<dbReference type="SMART" id="SM01043">
    <property type="entry name" value="BTAD"/>
    <property type="match status" value="1"/>
</dbReference>
<keyword evidence="9" id="KW-1185">Reference proteome</keyword>
<dbReference type="InterPro" id="IPR019734">
    <property type="entry name" value="TPR_rpt"/>
</dbReference>
<dbReference type="InterPro" id="IPR005158">
    <property type="entry name" value="BTAD"/>
</dbReference>
<dbReference type="EMBL" id="AYXG01000145">
    <property type="protein sequence ID" value="EWC60799.1"/>
    <property type="molecule type" value="Genomic_DNA"/>
</dbReference>
<dbReference type="SMART" id="SM00862">
    <property type="entry name" value="Trans_reg_C"/>
    <property type="match status" value="1"/>
</dbReference>
<keyword evidence="2" id="KW-0805">Transcription regulation</keyword>
<evidence type="ECO:0000313" key="9">
    <source>
        <dbReference type="Proteomes" id="UP000019277"/>
    </source>
</evidence>
<dbReference type="GO" id="GO:0006355">
    <property type="term" value="P:regulation of DNA-templated transcription"/>
    <property type="evidence" value="ECO:0007669"/>
    <property type="project" value="InterPro"/>
</dbReference>
<dbReference type="SUPFAM" id="SSF52540">
    <property type="entry name" value="P-loop containing nucleoside triphosphate hydrolases"/>
    <property type="match status" value="1"/>
</dbReference>
<gene>
    <name evidence="8" type="ORF">UO65_3940</name>
</gene>
<dbReference type="InterPro" id="IPR051677">
    <property type="entry name" value="AfsR-DnrI-RedD_regulator"/>
</dbReference>
<accession>W7J3U0</accession>
<dbReference type="STRING" id="909613.UO65_3940"/>
<dbReference type="PROSITE" id="PS51755">
    <property type="entry name" value="OMPR_PHOB"/>
    <property type="match status" value="1"/>
</dbReference>
<dbReference type="Pfam" id="PF13181">
    <property type="entry name" value="TPR_8"/>
    <property type="match status" value="1"/>
</dbReference>
<evidence type="ECO:0000256" key="2">
    <source>
        <dbReference type="ARBA" id="ARBA00023015"/>
    </source>
</evidence>
<dbReference type="Pfam" id="PF00486">
    <property type="entry name" value="Trans_reg_C"/>
    <property type="match status" value="1"/>
</dbReference>
<organism evidence="8 9">
    <name type="scientific">Actinokineospora spheciospongiae</name>
    <dbReference type="NCBI Taxonomy" id="909613"/>
    <lineage>
        <taxon>Bacteria</taxon>
        <taxon>Bacillati</taxon>
        <taxon>Actinomycetota</taxon>
        <taxon>Actinomycetes</taxon>
        <taxon>Pseudonocardiales</taxon>
        <taxon>Pseudonocardiaceae</taxon>
        <taxon>Actinokineospora</taxon>
    </lineage>
</organism>
<dbReference type="InterPro" id="IPR011990">
    <property type="entry name" value="TPR-like_helical_dom_sf"/>
</dbReference>
<dbReference type="OrthoDB" id="3587032at2"/>
<evidence type="ECO:0000256" key="3">
    <source>
        <dbReference type="ARBA" id="ARBA00023125"/>
    </source>
</evidence>
<dbReference type="eggNOG" id="COG3629">
    <property type="taxonomic scope" value="Bacteria"/>
</dbReference>
<protein>
    <submittedName>
        <fullName evidence="8">Putative regulatory protein (AfsR-like protein)</fullName>
    </submittedName>
</protein>
<dbReference type="Gene3D" id="3.40.50.300">
    <property type="entry name" value="P-loop containing nucleotide triphosphate hydrolases"/>
    <property type="match status" value="1"/>
</dbReference>
<dbReference type="PATRIC" id="fig|909613.9.peg.3941"/>
<name>W7J3U0_9PSEU</name>
<proteinExistence type="inferred from homology"/>
<keyword evidence="3 6" id="KW-0238">DNA-binding</keyword>
<dbReference type="Gene3D" id="1.10.10.10">
    <property type="entry name" value="Winged helix-like DNA-binding domain superfamily/Winged helix DNA-binding domain"/>
    <property type="match status" value="1"/>
</dbReference>
<keyword evidence="5" id="KW-0802">TPR repeat</keyword>
<dbReference type="SUPFAM" id="SSF46894">
    <property type="entry name" value="C-terminal effector domain of the bipartite response regulators"/>
    <property type="match status" value="1"/>
</dbReference>
<dbReference type="CDD" id="cd15831">
    <property type="entry name" value="BTAD"/>
    <property type="match status" value="1"/>
</dbReference>
<comment type="caution">
    <text evidence="8">The sequence shown here is derived from an EMBL/GenBank/DDBJ whole genome shotgun (WGS) entry which is preliminary data.</text>
</comment>
<sequence>MADGDSGGLVPGTRFGVLGPVTAWVGARRVGVGCGKPMVVLAALLLGRGDVVDRAAIIDFVWGDRPPRSAVNLVQKYVGELRRALGLGDAALAVVGTGYALRVPASVVDSAVFTDLVRRGRAARAAGDLSSAERHLGAALAHWRGVPFAGIDAPAAVAERARLDEHRVDAAELLVEIAVGFGENAAAVADLSRLVEQNPYRERLRELQVLALYRAGRRADALAVHRDVRRLLVDELGTEPGPALVRLQEQVLADDPALLGPVAERPAAVGDLSAPAAAAAVCQLPADLPDFTGRADELAEVLDAIGAEPRTCLVSGAPGVGKSTLALRAAHAARADFPDGQLHLDLAGTSDAPRPPAEVLPELLRALGVTGTSVPTSAHECAARYRSLLADRRVLLVLDDVASVAQVRPLLPPTGRSAVLLTSRQRLPDLLARHVALDVLDDRDAFRMLAGIVGQRRVATEPGDTAAVLRACGHLPLAIRIVGARLASRGTWPLAVLVQRLADSSRRISELRVGELGVRASFDLSLRLLPPAAARGFALLGLLGPEPQPGWVLGVLLGEPASEEVLDQLVDANLVRAVDTDALGRPRYRLHDLLRAYAAEAVAALPEADRRAAVSRLVATWLHLADQATDLMYTSLFRVRGPTASILPADQVRHLVRDPLAWFDTEHPTLLGAIALAADLGLAEAAWRLAAAMVPYHDHRAMLTAWHRGHELALPATRAAGDHRGEATLLRGLGQLHVYRDEFATAGAEFRRAAHLAAEVGDRLCLALAVAGLGTIARHEDRPDDAAEHAEAALRIAVAGGHGALEAQLQASLGVVRLAQGRTAEAEDFFRQALRVAHDTGDRHREATVRRHLSALHRAHGRPLRALATLRDALAIFTSLDDRNCAAHTLMALGRTYLDLGDRAPAVEALRTAVELFRGVVGEPVAQATCLRLLGELALADGNTAAARTHLTAATTLWDALPDRTEEAVATRALLAGVE</sequence>
<dbReference type="AlphaFoldDB" id="W7J3U0"/>
<comment type="similarity">
    <text evidence="1">Belongs to the AfsR/DnrI/RedD regulatory family.</text>
</comment>
<dbReference type="SUPFAM" id="SSF48452">
    <property type="entry name" value="TPR-like"/>
    <property type="match status" value="3"/>
</dbReference>
<dbReference type="eggNOG" id="COG3903">
    <property type="taxonomic scope" value="Bacteria"/>
</dbReference>
<evidence type="ECO:0000256" key="6">
    <source>
        <dbReference type="PROSITE-ProRule" id="PRU01091"/>
    </source>
</evidence>
<evidence type="ECO:0000256" key="5">
    <source>
        <dbReference type="PROSITE-ProRule" id="PRU00339"/>
    </source>
</evidence>
<dbReference type="PRINTS" id="PR00364">
    <property type="entry name" value="DISEASERSIST"/>
</dbReference>
<evidence type="ECO:0000259" key="7">
    <source>
        <dbReference type="PROSITE" id="PS51755"/>
    </source>
</evidence>
<dbReference type="GO" id="GO:0043531">
    <property type="term" value="F:ADP binding"/>
    <property type="evidence" value="ECO:0007669"/>
    <property type="project" value="InterPro"/>
</dbReference>
<dbReference type="GO" id="GO:0003677">
    <property type="term" value="F:DNA binding"/>
    <property type="evidence" value="ECO:0007669"/>
    <property type="project" value="UniProtKB-UniRule"/>
</dbReference>
<dbReference type="Pfam" id="PF03704">
    <property type="entry name" value="BTAD"/>
    <property type="match status" value="1"/>
</dbReference>
<dbReference type="Pfam" id="PF13424">
    <property type="entry name" value="TPR_12"/>
    <property type="match status" value="1"/>
</dbReference>
<reference evidence="8 9" key="1">
    <citation type="journal article" date="2014" name="Genome Announc.">
        <title>Draft Genome Sequence of the Antitrypanosomally Active Sponge-Associated Bacterium Actinokineospora sp. Strain EG49.</title>
        <authorList>
            <person name="Harjes J."/>
            <person name="Ryu T."/>
            <person name="Abdelmohsen U.R."/>
            <person name="Moitinho-Silva L."/>
            <person name="Horn H."/>
            <person name="Ravasi T."/>
            <person name="Hentschel U."/>
        </authorList>
    </citation>
    <scope>NUCLEOTIDE SEQUENCE [LARGE SCALE GENOMIC DNA]</scope>
    <source>
        <strain evidence="8 9">EG49</strain>
    </source>
</reference>
<dbReference type="InterPro" id="IPR001867">
    <property type="entry name" value="OmpR/PhoB-type_DNA-bd"/>
</dbReference>
<keyword evidence="4" id="KW-0804">Transcription</keyword>
<dbReference type="PANTHER" id="PTHR35807:SF1">
    <property type="entry name" value="TRANSCRIPTIONAL REGULATOR REDD"/>
    <property type="match status" value="1"/>
</dbReference>
<dbReference type="Proteomes" id="UP000019277">
    <property type="component" value="Unassembled WGS sequence"/>
</dbReference>
<dbReference type="PANTHER" id="PTHR35807">
    <property type="entry name" value="TRANSCRIPTIONAL REGULATOR REDD-RELATED"/>
    <property type="match status" value="1"/>
</dbReference>
<evidence type="ECO:0000313" key="8">
    <source>
        <dbReference type="EMBL" id="EWC60799.1"/>
    </source>
</evidence>
<dbReference type="SMART" id="SM00382">
    <property type="entry name" value="AAA"/>
    <property type="match status" value="1"/>
</dbReference>
<dbReference type="SMART" id="SM00028">
    <property type="entry name" value="TPR"/>
    <property type="match status" value="5"/>
</dbReference>
<dbReference type="InterPro" id="IPR049945">
    <property type="entry name" value="AAA_22"/>
</dbReference>
<feature type="domain" description="OmpR/PhoB-type" evidence="7">
    <location>
        <begin position="5"/>
        <end position="103"/>
    </location>
</feature>
<feature type="DNA-binding region" description="OmpR/PhoB-type" evidence="6">
    <location>
        <begin position="5"/>
        <end position="103"/>
    </location>
</feature>
<dbReference type="InterPro" id="IPR016032">
    <property type="entry name" value="Sig_transdc_resp-reg_C-effctor"/>
</dbReference>
<dbReference type="InterPro" id="IPR036388">
    <property type="entry name" value="WH-like_DNA-bd_sf"/>
</dbReference>
<dbReference type="RefSeq" id="WP_052021368.1">
    <property type="nucleotide sequence ID" value="NZ_AYXG01000145.1"/>
</dbReference>
<evidence type="ECO:0000256" key="1">
    <source>
        <dbReference type="ARBA" id="ARBA00005820"/>
    </source>
</evidence>
<dbReference type="PROSITE" id="PS50005">
    <property type="entry name" value="TPR"/>
    <property type="match status" value="1"/>
</dbReference>
<dbReference type="GO" id="GO:0000160">
    <property type="term" value="P:phosphorelay signal transduction system"/>
    <property type="evidence" value="ECO:0007669"/>
    <property type="project" value="InterPro"/>
</dbReference>